<evidence type="ECO:0000313" key="2">
    <source>
        <dbReference type="Proteomes" id="UP000193560"/>
    </source>
</evidence>
<comment type="caution">
    <text evidence="1">The sequence shown here is derived from an EMBL/GenBank/DDBJ whole genome shotgun (WGS) entry which is preliminary data.</text>
</comment>
<accession>A0A1X2IDC0</accession>
<dbReference type="GO" id="GO:0016791">
    <property type="term" value="F:phosphatase activity"/>
    <property type="evidence" value="ECO:0007669"/>
    <property type="project" value="UniProtKB-ARBA"/>
</dbReference>
<dbReference type="InterPro" id="IPR023214">
    <property type="entry name" value="HAD_sf"/>
</dbReference>
<reference evidence="1 2" key="1">
    <citation type="submission" date="2016-07" db="EMBL/GenBank/DDBJ databases">
        <title>Pervasive Adenine N6-methylation of Active Genes in Fungi.</title>
        <authorList>
            <consortium name="DOE Joint Genome Institute"/>
            <person name="Mondo S.J."/>
            <person name="Dannebaum R.O."/>
            <person name="Kuo R.C."/>
            <person name="Labutti K."/>
            <person name="Haridas S."/>
            <person name="Kuo A."/>
            <person name="Salamov A."/>
            <person name="Ahrendt S.R."/>
            <person name="Lipzen A."/>
            <person name="Sullivan W."/>
            <person name="Andreopoulos W.B."/>
            <person name="Clum A."/>
            <person name="Lindquist E."/>
            <person name="Daum C."/>
            <person name="Ramamoorthy G.K."/>
            <person name="Gryganskyi A."/>
            <person name="Culley D."/>
            <person name="Magnuson J.K."/>
            <person name="James T.Y."/>
            <person name="O'Malley M.A."/>
            <person name="Stajich J.E."/>
            <person name="Spatafora J.W."/>
            <person name="Visel A."/>
            <person name="Grigoriev I.V."/>
        </authorList>
    </citation>
    <scope>NUCLEOTIDE SEQUENCE [LARGE SCALE GENOMIC DNA]</scope>
    <source>
        <strain evidence="1 2">NRRL 1336</strain>
    </source>
</reference>
<dbReference type="Pfam" id="PF00702">
    <property type="entry name" value="Hydrolase"/>
    <property type="match status" value="1"/>
</dbReference>
<name>A0A1X2IDC0_9FUNG</name>
<dbReference type="InterPro" id="IPR051828">
    <property type="entry name" value="HAD-like_hydrolase_domain"/>
</dbReference>
<dbReference type="InterPro" id="IPR006439">
    <property type="entry name" value="HAD-SF_hydro_IA"/>
</dbReference>
<dbReference type="GO" id="GO:0005634">
    <property type="term" value="C:nucleus"/>
    <property type="evidence" value="ECO:0007669"/>
    <property type="project" value="TreeGrafter"/>
</dbReference>
<dbReference type="PANTHER" id="PTHR46191">
    <property type="match status" value="1"/>
</dbReference>
<proteinExistence type="predicted"/>
<dbReference type="STRING" id="90262.A0A1X2IDC0"/>
<dbReference type="Gene3D" id="3.40.50.1000">
    <property type="entry name" value="HAD superfamily/HAD-like"/>
    <property type="match status" value="1"/>
</dbReference>
<organism evidence="1 2">
    <name type="scientific">Absidia repens</name>
    <dbReference type="NCBI Taxonomy" id="90262"/>
    <lineage>
        <taxon>Eukaryota</taxon>
        <taxon>Fungi</taxon>
        <taxon>Fungi incertae sedis</taxon>
        <taxon>Mucoromycota</taxon>
        <taxon>Mucoromycotina</taxon>
        <taxon>Mucoromycetes</taxon>
        <taxon>Mucorales</taxon>
        <taxon>Cunninghamellaceae</taxon>
        <taxon>Absidia</taxon>
    </lineage>
</organism>
<dbReference type="Proteomes" id="UP000193560">
    <property type="component" value="Unassembled WGS sequence"/>
</dbReference>
<dbReference type="OrthoDB" id="444127at2759"/>
<dbReference type="PANTHER" id="PTHR46191:SF2">
    <property type="entry name" value="HALOACID DEHALOGENASE-LIKE HYDROLASE DOMAIN-CONTAINING PROTEIN 3"/>
    <property type="match status" value="1"/>
</dbReference>
<dbReference type="SUPFAM" id="SSF56784">
    <property type="entry name" value="HAD-like"/>
    <property type="match status" value="1"/>
</dbReference>
<dbReference type="Gene3D" id="1.10.150.720">
    <property type="entry name" value="Haloacid dehalogenase-like hydrolase"/>
    <property type="match status" value="1"/>
</dbReference>
<dbReference type="AlphaFoldDB" id="A0A1X2IDC0"/>
<dbReference type="EMBL" id="MCGE01000015">
    <property type="protein sequence ID" value="ORZ14231.1"/>
    <property type="molecule type" value="Genomic_DNA"/>
</dbReference>
<gene>
    <name evidence="1" type="ORF">BCR42DRAFT_329909</name>
</gene>
<keyword evidence="2" id="KW-1185">Reference proteome</keyword>
<evidence type="ECO:0000313" key="1">
    <source>
        <dbReference type="EMBL" id="ORZ14231.1"/>
    </source>
</evidence>
<dbReference type="InterPro" id="IPR036412">
    <property type="entry name" value="HAD-like_sf"/>
</dbReference>
<protein>
    <submittedName>
        <fullName evidence="1">HAD-like domain-containing protein</fullName>
    </submittedName>
</protein>
<dbReference type="NCBIfam" id="TIGR01549">
    <property type="entry name" value="HAD-SF-IA-v1"/>
    <property type="match status" value="1"/>
</dbReference>
<sequence>MSSENWWKELVYTTFLESGIRKQDLDDKFSPLFDSLYARFMTKEGYSLFPDVITTLDELKERGFKMGVISNSDERLISVMESLKLDQYFEFILPSRLAGYEKPAPEIFQKAIHLIDEPIHIDEALHVGDDVEK</sequence>
<dbReference type="InterPro" id="IPR044924">
    <property type="entry name" value="HAD-SF_hydro_IA_REG-2-like_cap"/>
</dbReference>